<comment type="caution">
    <text evidence="2">The sequence shown here is derived from an EMBL/GenBank/DDBJ whole genome shotgun (WGS) entry which is preliminary data.</text>
</comment>
<organism evidence="2 3">
    <name type="scientific">Bosea minatitlanensis</name>
    <dbReference type="NCBI Taxonomy" id="128782"/>
    <lineage>
        <taxon>Bacteria</taxon>
        <taxon>Pseudomonadati</taxon>
        <taxon>Pseudomonadota</taxon>
        <taxon>Alphaproteobacteria</taxon>
        <taxon>Hyphomicrobiales</taxon>
        <taxon>Boseaceae</taxon>
        <taxon>Bosea</taxon>
    </lineage>
</organism>
<evidence type="ECO:0000256" key="1">
    <source>
        <dbReference type="SAM" id="MobiDB-lite"/>
    </source>
</evidence>
<accession>A0ABW0EZS9</accession>
<evidence type="ECO:0000313" key="2">
    <source>
        <dbReference type="EMBL" id="MFC5292652.1"/>
    </source>
</evidence>
<sequence>MGEVSSVTGGPKWNAEAQHHWPGGKYVGYTCHVCGVSGFFHHKNGPRLCYPHWQEAKRDAEWKQAKWEADMKAEYGPFTPRPDPFRWAFPTRPAKENEGHG</sequence>
<dbReference type="RefSeq" id="WP_260347923.1">
    <property type="nucleotide sequence ID" value="NZ_JAOAOS010000002.1"/>
</dbReference>
<evidence type="ECO:0000313" key="3">
    <source>
        <dbReference type="Proteomes" id="UP001595976"/>
    </source>
</evidence>
<protein>
    <submittedName>
        <fullName evidence="2">Uncharacterized protein</fullName>
    </submittedName>
</protein>
<reference evidence="3" key="1">
    <citation type="journal article" date="2019" name="Int. J. Syst. Evol. Microbiol.">
        <title>The Global Catalogue of Microorganisms (GCM) 10K type strain sequencing project: providing services to taxonomists for standard genome sequencing and annotation.</title>
        <authorList>
            <consortium name="The Broad Institute Genomics Platform"/>
            <consortium name="The Broad Institute Genome Sequencing Center for Infectious Disease"/>
            <person name="Wu L."/>
            <person name="Ma J."/>
        </authorList>
    </citation>
    <scope>NUCLEOTIDE SEQUENCE [LARGE SCALE GENOMIC DNA]</scope>
    <source>
        <strain evidence="3">CGMCC 1.15643</strain>
    </source>
</reference>
<dbReference type="EMBL" id="JBHSLI010000002">
    <property type="protein sequence ID" value="MFC5292652.1"/>
    <property type="molecule type" value="Genomic_DNA"/>
</dbReference>
<proteinExistence type="predicted"/>
<dbReference type="Proteomes" id="UP001595976">
    <property type="component" value="Unassembled WGS sequence"/>
</dbReference>
<gene>
    <name evidence="2" type="ORF">ACFPK2_06590</name>
</gene>
<name>A0ABW0EZS9_9HYPH</name>
<keyword evidence="3" id="KW-1185">Reference proteome</keyword>
<feature type="region of interest" description="Disordered" evidence="1">
    <location>
        <begin position="82"/>
        <end position="101"/>
    </location>
</feature>